<organism evidence="1">
    <name type="scientific">marine sediment metagenome</name>
    <dbReference type="NCBI Taxonomy" id="412755"/>
    <lineage>
        <taxon>unclassified sequences</taxon>
        <taxon>metagenomes</taxon>
        <taxon>ecological metagenomes</taxon>
    </lineage>
</organism>
<evidence type="ECO:0000313" key="1">
    <source>
        <dbReference type="EMBL" id="KKN46064.1"/>
    </source>
</evidence>
<sequence>MTDVELMRDARDALALIYLLVAHPVKDGRGLTRTPSEIIQQAHDAIAKLEERLLRE</sequence>
<comment type="caution">
    <text evidence="1">The sequence shown here is derived from an EMBL/GenBank/DDBJ whole genome shotgun (WGS) entry which is preliminary data.</text>
</comment>
<accession>A0A0F9QUD9</accession>
<reference evidence="1" key="1">
    <citation type="journal article" date="2015" name="Nature">
        <title>Complex archaea that bridge the gap between prokaryotes and eukaryotes.</title>
        <authorList>
            <person name="Spang A."/>
            <person name="Saw J.H."/>
            <person name="Jorgensen S.L."/>
            <person name="Zaremba-Niedzwiedzka K."/>
            <person name="Martijn J."/>
            <person name="Lind A.E."/>
            <person name="van Eijk R."/>
            <person name="Schleper C."/>
            <person name="Guy L."/>
            <person name="Ettema T.J."/>
        </authorList>
    </citation>
    <scope>NUCLEOTIDE SEQUENCE</scope>
</reference>
<dbReference type="AlphaFoldDB" id="A0A0F9QUD9"/>
<protein>
    <submittedName>
        <fullName evidence="1">Uncharacterized protein</fullName>
    </submittedName>
</protein>
<name>A0A0F9QUD9_9ZZZZ</name>
<gene>
    <name evidence="1" type="ORF">LCGC14_0676830</name>
</gene>
<dbReference type="EMBL" id="LAZR01001352">
    <property type="protein sequence ID" value="KKN46064.1"/>
    <property type="molecule type" value="Genomic_DNA"/>
</dbReference>
<proteinExistence type="predicted"/>